<proteinExistence type="predicted"/>
<dbReference type="PANTHER" id="PTHR32196">
    <property type="entry name" value="ABC TRANSPORTER PERMEASE PROTEIN YPHD-RELATED-RELATED"/>
    <property type="match status" value="1"/>
</dbReference>
<dbReference type="Pfam" id="PF02653">
    <property type="entry name" value="BPD_transp_2"/>
    <property type="match status" value="1"/>
</dbReference>
<keyword evidence="3 6" id="KW-0812">Transmembrane</keyword>
<feature type="transmembrane region" description="Helical" evidence="6">
    <location>
        <begin position="61"/>
        <end position="82"/>
    </location>
</feature>
<dbReference type="GO" id="GO:0022857">
    <property type="term" value="F:transmembrane transporter activity"/>
    <property type="evidence" value="ECO:0007669"/>
    <property type="project" value="InterPro"/>
</dbReference>
<evidence type="ECO:0000256" key="6">
    <source>
        <dbReference type="SAM" id="Phobius"/>
    </source>
</evidence>
<evidence type="ECO:0000256" key="1">
    <source>
        <dbReference type="ARBA" id="ARBA00004651"/>
    </source>
</evidence>
<accession>A0A963YUW5</accession>
<gene>
    <name evidence="7" type="ORF">ASILVAE211_20110</name>
</gene>
<feature type="transmembrane region" description="Helical" evidence="6">
    <location>
        <begin position="286"/>
        <end position="305"/>
    </location>
</feature>
<dbReference type="RefSeq" id="WP_227323158.1">
    <property type="nucleotide sequence ID" value="NZ_JAESVB010000014.1"/>
</dbReference>
<comment type="subcellular location">
    <subcellularLocation>
        <location evidence="1">Cell membrane</location>
        <topology evidence="1">Multi-pass membrane protein</topology>
    </subcellularLocation>
</comment>
<feature type="transmembrane region" description="Helical" evidence="6">
    <location>
        <begin position="113"/>
        <end position="136"/>
    </location>
</feature>
<reference evidence="7" key="1">
    <citation type="journal article" date="2021" name="Microorganisms">
        <title>Acidisoma silvae sp. nov. and Acidisomacellulosilytica sp. nov., Two Acidophilic Bacteria Isolated from Decaying Wood, Hydrolyzing Cellulose and Producing Poly-3-hydroxybutyrate.</title>
        <authorList>
            <person name="Mieszkin S."/>
            <person name="Pouder E."/>
            <person name="Uroz S."/>
            <person name="Simon-Colin C."/>
            <person name="Alain K."/>
        </authorList>
    </citation>
    <scope>NUCLEOTIDE SEQUENCE</scope>
    <source>
        <strain evidence="7">HW T2.11</strain>
    </source>
</reference>
<feature type="transmembrane region" description="Helical" evidence="6">
    <location>
        <begin position="228"/>
        <end position="247"/>
    </location>
</feature>
<keyword evidence="2" id="KW-1003">Cell membrane</keyword>
<dbReference type="EMBL" id="JAESVB010000014">
    <property type="protein sequence ID" value="MCB8877510.1"/>
    <property type="molecule type" value="Genomic_DNA"/>
</dbReference>
<dbReference type="InterPro" id="IPR001851">
    <property type="entry name" value="ABC_transp_permease"/>
</dbReference>
<feature type="transmembrane region" description="Helical" evidence="6">
    <location>
        <begin position="141"/>
        <end position="158"/>
    </location>
</feature>
<dbReference type="GO" id="GO:0005886">
    <property type="term" value="C:plasma membrane"/>
    <property type="evidence" value="ECO:0007669"/>
    <property type="project" value="UniProtKB-SubCell"/>
</dbReference>
<keyword evidence="5 6" id="KW-0472">Membrane</keyword>
<evidence type="ECO:0000313" key="8">
    <source>
        <dbReference type="Proteomes" id="UP000708298"/>
    </source>
</evidence>
<evidence type="ECO:0000256" key="3">
    <source>
        <dbReference type="ARBA" id="ARBA00022692"/>
    </source>
</evidence>
<evidence type="ECO:0000313" key="7">
    <source>
        <dbReference type="EMBL" id="MCB8877510.1"/>
    </source>
</evidence>
<protein>
    <submittedName>
        <fullName evidence="7">ABC transporter permease</fullName>
    </submittedName>
</protein>
<name>A0A963YUW5_9PROT</name>
<evidence type="ECO:0000256" key="2">
    <source>
        <dbReference type="ARBA" id="ARBA00022475"/>
    </source>
</evidence>
<evidence type="ECO:0000256" key="5">
    <source>
        <dbReference type="ARBA" id="ARBA00023136"/>
    </source>
</evidence>
<dbReference type="PANTHER" id="PTHR32196:SF72">
    <property type="entry name" value="RIBOSE IMPORT PERMEASE PROTEIN RBSC"/>
    <property type="match status" value="1"/>
</dbReference>
<evidence type="ECO:0000256" key="4">
    <source>
        <dbReference type="ARBA" id="ARBA00022989"/>
    </source>
</evidence>
<sequence>MKNPSSAAPGRPSTGNGAASLSRFARKIPFDVSSLGMIGALIVVMIVGQIIYPAFLTWTNIGIILTQNAPLGIVAVGMTFVMISGGFDLSVGAIYAFAATMFAKIAMDHGLVEAGLCTLLLGIVCGTANGAVVALWRINPFIATLGSASIFSGLAFVYSNSTPQTPDNPNFQILGQAFWGPLPIAVWLLFVTVLLGGFVLSKTVYGQALYAIGGNETAARLSGLRVGLIRGSTFALVGLLSAAAGMIEASRLAVGQADIGGTIPLDAIAVVIIGGTSLLGGEGSIWRTVVGLLILGAITNLFYSLAVDSNVQLVAKGAIVIGAVGLDVWSRRRR</sequence>
<reference evidence="7" key="2">
    <citation type="submission" date="2021-01" db="EMBL/GenBank/DDBJ databases">
        <authorList>
            <person name="Mieszkin S."/>
            <person name="Pouder E."/>
            <person name="Alain K."/>
        </authorList>
    </citation>
    <scope>NUCLEOTIDE SEQUENCE</scope>
    <source>
        <strain evidence="7">HW T2.11</strain>
    </source>
</reference>
<keyword evidence="8" id="KW-1185">Reference proteome</keyword>
<comment type="caution">
    <text evidence="7">The sequence shown here is derived from an EMBL/GenBank/DDBJ whole genome shotgun (WGS) entry which is preliminary data.</text>
</comment>
<organism evidence="7 8">
    <name type="scientific">Acidisoma silvae</name>
    <dbReference type="NCBI Taxonomy" id="2802396"/>
    <lineage>
        <taxon>Bacteria</taxon>
        <taxon>Pseudomonadati</taxon>
        <taxon>Pseudomonadota</taxon>
        <taxon>Alphaproteobacteria</taxon>
        <taxon>Acetobacterales</taxon>
        <taxon>Acidocellaceae</taxon>
        <taxon>Acidisoma</taxon>
    </lineage>
</organism>
<feature type="transmembrane region" description="Helical" evidence="6">
    <location>
        <begin position="178"/>
        <end position="200"/>
    </location>
</feature>
<feature type="transmembrane region" description="Helical" evidence="6">
    <location>
        <begin position="32"/>
        <end position="55"/>
    </location>
</feature>
<feature type="transmembrane region" description="Helical" evidence="6">
    <location>
        <begin position="259"/>
        <end position="279"/>
    </location>
</feature>
<feature type="transmembrane region" description="Helical" evidence="6">
    <location>
        <begin position="311"/>
        <end position="329"/>
    </location>
</feature>
<dbReference type="AlphaFoldDB" id="A0A963YUW5"/>
<dbReference type="Proteomes" id="UP000708298">
    <property type="component" value="Unassembled WGS sequence"/>
</dbReference>
<keyword evidence="4 6" id="KW-1133">Transmembrane helix</keyword>
<dbReference type="CDD" id="cd06579">
    <property type="entry name" value="TM_PBP1_transp_AraH_like"/>
    <property type="match status" value="1"/>
</dbReference>